<dbReference type="EMBL" id="JBBXMP010000013">
    <property type="protein sequence ID" value="KAL0069250.1"/>
    <property type="molecule type" value="Genomic_DNA"/>
</dbReference>
<keyword evidence="1" id="KW-0812">Transmembrane</keyword>
<feature type="transmembrane region" description="Helical" evidence="1">
    <location>
        <begin position="246"/>
        <end position="269"/>
    </location>
</feature>
<evidence type="ECO:0000313" key="3">
    <source>
        <dbReference type="Proteomes" id="UP001437256"/>
    </source>
</evidence>
<dbReference type="Proteomes" id="UP001437256">
    <property type="component" value="Unassembled WGS sequence"/>
</dbReference>
<gene>
    <name evidence="2" type="ORF">AAF712_003614</name>
</gene>
<comment type="caution">
    <text evidence="2">The sequence shown here is derived from an EMBL/GenBank/DDBJ whole genome shotgun (WGS) entry which is preliminary data.</text>
</comment>
<sequence>MPTNRKNTLRRASLQRVSHCFFLLSQIFTLVTNAAPVALSLDRLLDESANSTKLPATPEPTLSELPVTVAPVTRTDRFKVLAHKATALLDDVTVSGISIKNVQTFVSLPSIPTPLPVFSSIETITSSVNSEDYTSPSLATTSLASISSFLQQPLSPSTIESSPTSIYSATTVSWPTSIHSASSSLFSSSSPVIIKTGLALQATEADAPYTSIVQPIPTTVQMTVSPSLISNPDQPKPFRLSNHPHLLGFGVLLIVFILFIVISIVITRARRINYCCSRRKRIDYGLDRCIEKDMDRAAAWPQRSSQTSIAPLVCREIWRPQSPSQGPMQDRELARLQNRVIDIVPDFPRSRFSVTSSDLGSIHDPFQIGEAEDDESEADTHIGHDASPLLPPAEFFSLPSTSTIASRHSRRNSAPVFGRHRRVAGLSMASYRLSRAKSLKSKEGHCYQQP</sequence>
<keyword evidence="1" id="KW-1133">Transmembrane helix</keyword>
<evidence type="ECO:0000256" key="1">
    <source>
        <dbReference type="SAM" id="Phobius"/>
    </source>
</evidence>
<reference evidence="2 3" key="1">
    <citation type="submission" date="2024-05" db="EMBL/GenBank/DDBJ databases">
        <title>A draft genome resource for the thread blight pathogen Marasmius tenuissimus strain MS-2.</title>
        <authorList>
            <person name="Yulfo-Soto G.E."/>
            <person name="Baruah I.K."/>
            <person name="Amoako-Attah I."/>
            <person name="Bukari Y."/>
            <person name="Meinhardt L.W."/>
            <person name="Bailey B.A."/>
            <person name="Cohen S.P."/>
        </authorList>
    </citation>
    <scope>NUCLEOTIDE SEQUENCE [LARGE SCALE GENOMIC DNA]</scope>
    <source>
        <strain evidence="2 3">MS-2</strain>
    </source>
</reference>
<evidence type="ECO:0000313" key="2">
    <source>
        <dbReference type="EMBL" id="KAL0069250.1"/>
    </source>
</evidence>
<name>A0ABR3A6V4_9AGAR</name>
<proteinExistence type="predicted"/>
<keyword evidence="1" id="KW-0472">Membrane</keyword>
<keyword evidence="3" id="KW-1185">Reference proteome</keyword>
<accession>A0ABR3A6V4</accession>
<protein>
    <submittedName>
        <fullName evidence="2">Uncharacterized protein</fullName>
    </submittedName>
</protein>
<organism evidence="2 3">
    <name type="scientific">Marasmius tenuissimus</name>
    <dbReference type="NCBI Taxonomy" id="585030"/>
    <lineage>
        <taxon>Eukaryota</taxon>
        <taxon>Fungi</taxon>
        <taxon>Dikarya</taxon>
        <taxon>Basidiomycota</taxon>
        <taxon>Agaricomycotina</taxon>
        <taxon>Agaricomycetes</taxon>
        <taxon>Agaricomycetidae</taxon>
        <taxon>Agaricales</taxon>
        <taxon>Marasmiineae</taxon>
        <taxon>Marasmiaceae</taxon>
        <taxon>Marasmius</taxon>
    </lineage>
</organism>